<dbReference type="GO" id="GO:0017168">
    <property type="term" value="F:5-oxoprolinase (ATP-hydrolyzing) activity"/>
    <property type="evidence" value="ECO:0007669"/>
    <property type="project" value="TreeGrafter"/>
</dbReference>
<evidence type="ECO:0000313" key="7">
    <source>
        <dbReference type="Proteomes" id="UP000076078"/>
    </source>
</evidence>
<dbReference type="OMA" id="TDCNVML"/>
<dbReference type="InterPro" id="IPR049517">
    <property type="entry name" value="ACX-like_C"/>
</dbReference>
<dbReference type="STRING" id="361077.A0A152A2N9"/>
<feature type="domain" description="Acetophenone carboxylase-like C-terminal" evidence="5">
    <location>
        <begin position="552"/>
        <end position="711"/>
    </location>
</feature>
<comment type="similarity">
    <text evidence="1">Belongs to the oxoprolinase family.</text>
</comment>
<dbReference type="Pfam" id="PF02538">
    <property type="entry name" value="Hydantoinase_B"/>
    <property type="match status" value="1"/>
</dbReference>
<organism evidence="6 7">
    <name type="scientific">Tieghemostelium lacteum</name>
    <name type="common">Slime mold</name>
    <name type="synonym">Dictyostelium lacteum</name>
    <dbReference type="NCBI Taxonomy" id="361077"/>
    <lineage>
        <taxon>Eukaryota</taxon>
        <taxon>Amoebozoa</taxon>
        <taxon>Evosea</taxon>
        <taxon>Eumycetozoa</taxon>
        <taxon>Dictyostelia</taxon>
        <taxon>Dictyosteliales</taxon>
        <taxon>Raperosteliaceae</taxon>
        <taxon>Tieghemostelium</taxon>
    </lineage>
</organism>
<dbReference type="EMBL" id="LODT01000015">
    <property type="protein sequence ID" value="KYR00331.1"/>
    <property type="molecule type" value="Genomic_DNA"/>
</dbReference>
<accession>A0A152A2N9</accession>
<dbReference type="Pfam" id="PF05378">
    <property type="entry name" value="Hydant_A_N"/>
    <property type="match status" value="1"/>
</dbReference>
<feature type="domain" description="Hydantoinase A/oxoprolinase" evidence="2">
    <location>
        <begin position="240"/>
        <end position="538"/>
    </location>
</feature>
<dbReference type="OrthoDB" id="3643at2759"/>
<dbReference type="InterPro" id="IPR002821">
    <property type="entry name" value="Hydantoinase_A"/>
</dbReference>
<sequence>MEKSISFNIDRGGTFTDIVAFMPYQPYYMVEKLLSVDPDNYRDAPREGIRRIIEKVSKQKSSPSEPVDTKLIKSIRMGTTVGTNALLERKGEKVLLVTSKGFRDLLEIGNQSRPKIFELNIKKPDLIYHQVVEIDERVQFLSTLPLTDQHDKDLNIDEKGLKKGITGDYIRVLQVPKKEEVCKQLQECYNRGLRSVAIVLVHSYTFNDHELMVGQWAKDIGFTHVSLSHEIMPMIKVVNRGLTTCVDAYLTPLIQQYIDNFLAGFDGGIREHVDVSFMMSDGGLCPVDSFRGFRSILSGPAGGVVGYSLTTFNQQTKQPIIGFDMGGTSTDVSRFSGTYDHVFEAEISGLTIQSPQLDIQTVAAGGGSRLFFKSGLFLVGPESVGAHPGPVCYKKGGSLAITDANLLLGRLIPDFFPKIFGPSQNEALDLQLTLSKFEQLTSEINAFQRDQGMEEMTVDQVAYGFIRVANESMCRPIRNITESKGYDCSQHVLACFGGAGGQHACAIAQNLGMPKVFIHKFSGILSAYGLGLANLVIDKQEPCSTIYEESNREEWNRKLKNLSEVACKELLDKGYSQEQLVVEQFLNLRFSGTDTSMMIQTPPDQDYQRVFKENYQREYGFVILGRDLLIDDIRVRVLAQGAKLESISIPKRLDSDKPLKPIKTDQKCYFSQGGRQDTSVYLLSDCLGGDVIKGPAIIIDQITTIVVEPQCSAEVIAESGSIEITIGSGQGKTVDTTLNPITLSVFSHRFMSIAEQMGKTLQRTSISTNIKERLDFSCALFGPDGGLVSNAPHLPVHLGSMQEAVKFQIHHLGNDWKEGEVILSNHPQAGGSHLPDLTVITPVYHQGKVVFYVASRGHHADIGGITPGSMPPFSKNISEEGAAIFSCKIVKGSQFQEQTIREIFQKSRNLSDNISDLKAQIAANQKGITLMEELIRHYSMDVVHAYMYHVQNNAELAVRDMLCELSIQNGLNPRDTLVSRDYMDDGSPIELRLTIDREKKEAIFDWTGTGVQVFGNTNAPPSVTMSAIIYCLRCLVKREIPLNQGCLNPITVIIPPGSLLNPSKEAAVVGGNVLTSQRVTDVILAAFGAAANSQGCMNNLTFGNEKLGYYETIAGGTGAGPGFNGFSGVQCHMTNTRITDVEIMEKRYPVMVREFSIRKNSGGKGKYYGGDGVVREIEFFEPFTVSILSERRSYHPNGLAGGEQAQCGLNLVIRNDQSIINISSKNSIDLINGERIRILTPGGGGFGSK</sequence>
<proteinExistence type="inferred from homology"/>
<evidence type="ECO:0008006" key="8">
    <source>
        <dbReference type="Google" id="ProtNLM"/>
    </source>
</evidence>
<reference evidence="6 7" key="1">
    <citation type="submission" date="2015-12" db="EMBL/GenBank/DDBJ databases">
        <title>Dictyostelia acquired genes for synthesis and detection of signals that induce cell-type specialization by lateral gene transfer from prokaryotes.</title>
        <authorList>
            <person name="Gloeckner G."/>
            <person name="Schaap P."/>
        </authorList>
    </citation>
    <scope>NUCLEOTIDE SEQUENCE [LARGE SCALE GENOMIC DNA]</scope>
    <source>
        <strain evidence="6 7">TK</strain>
    </source>
</reference>
<dbReference type="InterPro" id="IPR008040">
    <property type="entry name" value="Hydant_A_N"/>
</dbReference>
<evidence type="ECO:0000256" key="1">
    <source>
        <dbReference type="ARBA" id="ARBA00010403"/>
    </source>
</evidence>
<evidence type="ECO:0000259" key="3">
    <source>
        <dbReference type="Pfam" id="PF02538"/>
    </source>
</evidence>
<name>A0A152A2N9_TIELA</name>
<dbReference type="GO" id="GO:0006749">
    <property type="term" value="P:glutathione metabolic process"/>
    <property type="evidence" value="ECO:0007669"/>
    <property type="project" value="TreeGrafter"/>
</dbReference>
<evidence type="ECO:0000313" key="6">
    <source>
        <dbReference type="EMBL" id="KYR00331.1"/>
    </source>
</evidence>
<feature type="domain" description="Hydantoinase/oxoprolinase N-terminal" evidence="4">
    <location>
        <begin position="7"/>
        <end position="220"/>
    </location>
</feature>
<comment type="caution">
    <text evidence="6">The sequence shown here is derived from an EMBL/GenBank/DDBJ whole genome shotgun (WGS) entry which is preliminary data.</text>
</comment>
<evidence type="ECO:0000259" key="5">
    <source>
        <dbReference type="Pfam" id="PF19278"/>
    </source>
</evidence>
<dbReference type="InterPro" id="IPR045079">
    <property type="entry name" value="Oxoprolinase-like"/>
</dbReference>
<dbReference type="Pfam" id="PF01968">
    <property type="entry name" value="Hydantoinase_A"/>
    <property type="match status" value="1"/>
</dbReference>
<evidence type="ECO:0000259" key="4">
    <source>
        <dbReference type="Pfam" id="PF05378"/>
    </source>
</evidence>
<dbReference type="Proteomes" id="UP000076078">
    <property type="component" value="Unassembled WGS sequence"/>
</dbReference>
<feature type="domain" description="Hydantoinase B/oxoprolinase" evidence="3">
    <location>
        <begin position="739"/>
        <end position="1248"/>
    </location>
</feature>
<gene>
    <name evidence="6" type="ORF">DLAC_03073</name>
</gene>
<dbReference type="InParanoid" id="A0A152A2N9"/>
<dbReference type="Pfam" id="PF19278">
    <property type="entry name" value="Hydant_A_C"/>
    <property type="match status" value="1"/>
</dbReference>
<dbReference type="PANTHER" id="PTHR11365:SF2">
    <property type="entry name" value="5-OXOPROLINASE"/>
    <property type="match status" value="1"/>
</dbReference>
<dbReference type="GO" id="GO:0005829">
    <property type="term" value="C:cytosol"/>
    <property type="evidence" value="ECO:0007669"/>
    <property type="project" value="TreeGrafter"/>
</dbReference>
<dbReference type="AlphaFoldDB" id="A0A152A2N9"/>
<evidence type="ECO:0000259" key="2">
    <source>
        <dbReference type="Pfam" id="PF01968"/>
    </source>
</evidence>
<protein>
    <recommendedName>
        <fullName evidence="8">5-oxoprolinase</fullName>
    </recommendedName>
</protein>
<dbReference type="FunCoup" id="A0A152A2N9">
    <property type="interactions" value="88"/>
</dbReference>
<dbReference type="PANTHER" id="PTHR11365">
    <property type="entry name" value="5-OXOPROLINASE RELATED"/>
    <property type="match status" value="1"/>
</dbReference>
<keyword evidence="7" id="KW-1185">Reference proteome</keyword>
<dbReference type="InterPro" id="IPR003692">
    <property type="entry name" value="Hydantoinase_B"/>
</dbReference>